<organism evidence="1 2">
    <name type="scientific">Candidatus Woesebacteria bacterium GW2011_GWB1_38_8</name>
    <dbReference type="NCBI Taxonomy" id="1618570"/>
    <lineage>
        <taxon>Bacteria</taxon>
        <taxon>Candidatus Woeseibacteriota</taxon>
    </lineage>
</organism>
<comment type="caution">
    <text evidence="1">The sequence shown here is derived from an EMBL/GenBank/DDBJ whole genome shotgun (WGS) entry which is preliminary data.</text>
</comment>
<dbReference type="AlphaFoldDB" id="A0A0G0P8K8"/>
<gene>
    <name evidence="1" type="ORF">UT08_C0005G0077</name>
</gene>
<proteinExistence type="predicted"/>
<sequence length="54" mass="6183">MVSQALLNELKQIILEDYGVLLTPEEISEVGNTLVQFFELLINIEQEQNYGETI</sequence>
<name>A0A0G0P8K8_9BACT</name>
<accession>A0A0G0P8K8</accession>
<dbReference type="EMBL" id="LBVL01000005">
    <property type="protein sequence ID" value="KKQ85626.1"/>
    <property type="molecule type" value="Genomic_DNA"/>
</dbReference>
<evidence type="ECO:0000313" key="1">
    <source>
        <dbReference type="EMBL" id="KKQ85626.1"/>
    </source>
</evidence>
<reference evidence="1 2" key="1">
    <citation type="journal article" date="2015" name="Nature">
        <title>rRNA introns, odd ribosomes, and small enigmatic genomes across a large radiation of phyla.</title>
        <authorList>
            <person name="Brown C.T."/>
            <person name="Hug L.A."/>
            <person name="Thomas B.C."/>
            <person name="Sharon I."/>
            <person name="Castelle C.J."/>
            <person name="Singh A."/>
            <person name="Wilkins M.J."/>
            <person name="Williams K.H."/>
            <person name="Banfield J.F."/>
        </authorList>
    </citation>
    <scope>NUCLEOTIDE SEQUENCE [LARGE SCALE GENOMIC DNA]</scope>
</reference>
<dbReference type="STRING" id="1618570.UT08_C0005G0077"/>
<dbReference type="Proteomes" id="UP000034081">
    <property type="component" value="Unassembled WGS sequence"/>
</dbReference>
<evidence type="ECO:0000313" key="2">
    <source>
        <dbReference type="Proteomes" id="UP000034081"/>
    </source>
</evidence>
<protein>
    <submittedName>
        <fullName evidence="1">Uncharacterized protein</fullName>
    </submittedName>
</protein>